<name>L1JZG6_GUITC</name>
<feature type="region of interest" description="Disordered" evidence="1">
    <location>
        <begin position="14"/>
        <end position="45"/>
    </location>
</feature>
<dbReference type="PaxDb" id="55529-EKX53503"/>
<feature type="compositionally biased region" description="Basic and acidic residues" evidence="1">
    <location>
        <begin position="14"/>
        <end position="23"/>
    </location>
</feature>
<reference evidence="2 4" key="1">
    <citation type="journal article" date="2012" name="Nature">
        <title>Algal genomes reveal evolutionary mosaicism and the fate of nucleomorphs.</title>
        <authorList>
            <consortium name="DOE Joint Genome Institute"/>
            <person name="Curtis B.A."/>
            <person name="Tanifuji G."/>
            <person name="Burki F."/>
            <person name="Gruber A."/>
            <person name="Irimia M."/>
            <person name="Maruyama S."/>
            <person name="Arias M.C."/>
            <person name="Ball S.G."/>
            <person name="Gile G.H."/>
            <person name="Hirakawa Y."/>
            <person name="Hopkins J.F."/>
            <person name="Kuo A."/>
            <person name="Rensing S.A."/>
            <person name="Schmutz J."/>
            <person name="Symeonidi A."/>
            <person name="Elias M."/>
            <person name="Eveleigh R.J."/>
            <person name="Herman E.K."/>
            <person name="Klute M.J."/>
            <person name="Nakayama T."/>
            <person name="Obornik M."/>
            <person name="Reyes-Prieto A."/>
            <person name="Armbrust E.V."/>
            <person name="Aves S.J."/>
            <person name="Beiko R.G."/>
            <person name="Coutinho P."/>
            <person name="Dacks J.B."/>
            <person name="Durnford D.G."/>
            <person name="Fast N.M."/>
            <person name="Green B.R."/>
            <person name="Grisdale C.J."/>
            <person name="Hempel F."/>
            <person name="Henrissat B."/>
            <person name="Hoppner M.P."/>
            <person name="Ishida K."/>
            <person name="Kim E."/>
            <person name="Koreny L."/>
            <person name="Kroth P.G."/>
            <person name="Liu Y."/>
            <person name="Malik S.B."/>
            <person name="Maier U.G."/>
            <person name="McRose D."/>
            <person name="Mock T."/>
            <person name="Neilson J.A."/>
            <person name="Onodera N.T."/>
            <person name="Poole A.M."/>
            <person name="Pritham E.J."/>
            <person name="Richards T.A."/>
            <person name="Rocap G."/>
            <person name="Roy S.W."/>
            <person name="Sarai C."/>
            <person name="Schaack S."/>
            <person name="Shirato S."/>
            <person name="Slamovits C.H."/>
            <person name="Spencer D.F."/>
            <person name="Suzuki S."/>
            <person name="Worden A.Z."/>
            <person name="Zauner S."/>
            <person name="Barry K."/>
            <person name="Bell C."/>
            <person name="Bharti A.K."/>
            <person name="Crow J.A."/>
            <person name="Grimwood J."/>
            <person name="Kramer R."/>
            <person name="Lindquist E."/>
            <person name="Lucas S."/>
            <person name="Salamov A."/>
            <person name="McFadden G.I."/>
            <person name="Lane C.E."/>
            <person name="Keeling P.J."/>
            <person name="Gray M.W."/>
            <person name="Grigoriev I.V."/>
            <person name="Archibald J.M."/>
        </authorList>
    </citation>
    <scope>NUCLEOTIDE SEQUENCE</scope>
    <source>
        <strain evidence="2 4">CCMP2712</strain>
    </source>
</reference>
<evidence type="ECO:0000313" key="2">
    <source>
        <dbReference type="EMBL" id="EKX53503.1"/>
    </source>
</evidence>
<dbReference type="HOGENOM" id="CLU_886949_0_0_1"/>
<dbReference type="Proteomes" id="UP000011087">
    <property type="component" value="Unassembled WGS sequence"/>
</dbReference>
<dbReference type="RefSeq" id="XP_005840483.1">
    <property type="nucleotide sequence ID" value="XM_005840426.1"/>
</dbReference>
<evidence type="ECO:0000313" key="3">
    <source>
        <dbReference type="EnsemblProtists" id="EKX53503"/>
    </source>
</evidence>
<reference evidence="4" key="2">
    <citation type="submission" date="2012-11" db="EMBL/GenBank/DDBJ databases">
        <authorList>
            <person name="Kuo A."/>
            <person name="Curtis B.A."/>
            <person name="Tanifuji G."/>
            <person name="Burki F."/>
            <person name="Gruber A."/>
            <person name="Irimia M."/>
            <person name="Maruyama S."/>
            <person name="Arias M.C."/>
            <person name="Ball S.G."/>
            <person name="Gile G.H."/>
            <person name="Hirakawa Y."/>
            <person name="Hopkins J.F."/>
            <person name="Rensing S.A."/>
            <person name="Schmutz J."/>
            <person name="Symeonidi A."/>
            <person name="Elias M."/>
            <person name="Eveleigh R.J."/>
            <person name="Herman E.K."/>
            <person name="Klute M.J."/>
            <person name="Nakayama T."/>
            <person name="Obornik M."/>
            <person name="Reyes-Prieto A."/>
            <person name="Armbrust E.V."/>
            <person name="Aves S.J."/>
            <person name="Beiko R.G."/>
            <person name="Coutinho P."/>
            <person name="Dacks J.B."/>
            <person name="Durnford D.G."/>
            <person name="Fast N.M."/>
            <person name="Green B.R."/>
            <person name="Grisdale C."/>
            <person name="Hempe F."/>
            <person name="Henrissat B."/>
            <person name="Hoppner M.P."/>
            <person name="Ishida K.-I."/>
            <person name="Kim E."/>
            <person name="Koreny L."/>
            <person name="Kroth P.G."/>
            <person name="Liu Y."/>
            <person name="Malik S.-B."/>
            <person name="Maier U.G."/>
            <person name="McRose D."/>
            <person name="Mock T."/>
            <person name="Neilson J.A."/>
            <person name="Onodera N.T."/>
            <person name="Poole A.M."/>
            <person name="Pritham E.J."/>
            <person name="Richards T.A."/>
            <person name="Rocap G."/>
            <person name="Roy S.W."/>
            <person name="Sarai C."/>
            <person name="Schaack S."/>
            <person name="Shirato S."/>
            <person name="Slamovits C.H."/>
            <person name="Spencer D.F."/>
            <person name="Suzuki S."/>
            <person name="Worden A.Z."/>
            <person name="Zauner S."/>
            <person name="Barry K."/>
            <person name="Bell C."/>
            <person name="Bharti A.K."/>
            <person name="Crow J.A."/>
            <person name="Grimwood J."/>
            <person name="Kramer R."/>
            <person name="Lindquist E."/>
            <person name="Lucas S."/>
            <person name="Salamov A."/>
            <person name="McFadden G.I."/>
            <person name="Lane C.E."/>
            <person name="Keeling P.J."/>
            <person name="Gray M.W."/>
            <person name="Grigoriev I.V."/>
            <person name="Archibald J.M."/>
        </authorList>
    </citation>
    <scope>NUCLEOTIDE SEQUENCE</scope>
    <source>
        <strain evidence="4">CCMP2712</strain>
    </source>
</reference>
<keyword evidence="4" id="KW-1185">Reference proteome</keyword>
<organism evidence="2">
    <name type="scientific">Guillardia theta (strain CCMP2712)</name>
    <name type="common">Cryptophyte</name>
    <dbReference type="NCBI Taxonomy" id="905079"/>
    <lineage>
        <taxon>Eukaryota</taxon>
        <taxon>Cryptophyceae</taxon>
        <taxon>Pyrenomonadales</taxon>
        <taxon>Geminigeraceae</taxon>
        <taxon>Guillardia</taxon>
    </lineage>
</organism>
<gene>
    <name evidence="2" type="ORF">GUITHDRAFT_133202</name>
</gene>
<accession>L1JZG6</accession>
<reference evidence="3" key="3">
    <citation type="submission" date="2015-06" db="UniProtKB">
        <authorList>
            <consortium name="EnsemblProtists"/>
        </authorList>
    </citation>
    <scope>IDENTIFICATION</scope>
</reference>
<dbReference type="EnsemblProtists" id="EKX53503">
    <property type="protein sequence ID" value="EKX53503"/>
    <property type="gene ID" value="GUITHDRAFT_133202"/>
</dbReference>
<evidence type="ECO:0000313" key="4">
    <source>
        <dbReference type="Proteomes" id="UP000011087"/>
    </source>
</evidence>
<dbReference type="KEGG" id="gtt:GUITHDRAFT_133202"/>
<protein>
    <submittedName>
        <fullName evidence="2 3">Uncharacterized protein</fullName>
    </submittedName>
</protein>
<dbReference type="EMBL" id="JH992970">
    <property type="protein sequence ID" value="EKX53503.1"/>
    <property type="molecule type" value="Genomic_DNA"/>
</dbReference>
<evidence type="ECO:0000256" key="1">
    <source>
        <dbReference type="SAM" id="MobiDB-lite"/>
    </source>
</evidence>
<sequence length="314" mass="35324">MAVAVKGTTEKLAEAAKERKEMAESFEPFSLSHETSAEGVKGYDQGGEDCDELKHAFTTHRARDVQNEFVVSKGSQVCVKWDKKWSPETDGWSAGVVLEVSDGKVKNPNGRGLVTRGWSLVLYEGRDVHIHLLDRDHHVNIRGNRKFAWKLNEENCSIDLTELNQRNVIQRYQGKRKFRSRTRHFKSKHRKARETLHHVDEKENAYLGQNTEQQSGKSFASSEDSMATFGELNQTLADSETHSQENIYDIARKVGDNEDSLASEESMAWVLETSDIQPHNLASLSGDSMCDCSTCTGKNSHEKIAAKDPISDLL</sequence>
<dbReference type="GeneID" id="17310015"/>
<dbReference type="AlphaFoldDB" id="L1JZG6"/>
<proteinExistence type="predicted"/>